<evidence type="ECO:0000313" key="32">
    <source>
        <dbReference type="EMBL" id="AKC89292.1"/>
    </source>
</evidence>
<dbReference type="Proteomes" id="UP000130686">
    <property type="component" value="Segment"/>
</dbReference>
<keyword evidence="11 24" id="KW-0863">Zinc-finger</keyword>
<evidence type="ECO:0000256" key="8">
    <source>
        <dbReference type="ARBA" id="ARBA00022723"/>
    </source>
</evidence>
<keyword evidence="15" id="KW-0067">ATP-binding</keyword>
<dbReference type="GO" id="GO:0075523">
    <property type="term" value="P:viral translational frameshifting"/>
    <property type="evidence" value="ECO:0007669"/>
    <property type="project" value="UniProtKB-KW"/>
</dbReference>
<dbReference type="InterPro" id="IPR037227">
    <property type="entry name" value="EndoU-like"/>
</dbReference>
<keyword evidence="25" id="KW-0540">Nuclease</keyword>
<accession>A0A0F6PU04</accession>
<keyword evidence="9" id="KW-0547">Nucleotide-binding</keyword>
<dbReference type="GO" id="GO:0008270">
    <property type="term" value="F:zinc ion binding"/>
    <property type="evidence" value="ECO:0007669"/>
    <property type="project" value="UniProtKB-KW"/>
</dbReference>
<keyword evidence="7" id="KW-0548">Nucleotidyltransferase</keyword>
<evidence type="ECO:0000256" key="21">
    <source>
        <dbReference type="ARBA" id="ARBA00029611"/>
    </source>
</evidence>
<feature type="domain" description="NiRAN" evidence="29">
    <location>
        <begin position="1"/>
        <end position="149"/>
    </location>
</feature>
<dbReference type="GO" id="GO:0016787">
    <property type="term" value="F:hydrolase activity"/>
    <property type="evidence" value="ECO:0007669"/>
    <property type="project" value="UniProtKB-KW"/>
</dbReference>
<feature type="domain" description="NendoU" evidence="30">
    <location>
        <begin position="1184"/>
        <end position="1306"/>
    </location>
</feature>
<dbReference type="SUPFAM" id="SSF52540">
    <property type="entry name" value="P-loop containing nucleoside triphosphate hydrolases"/>
    <property type="match status" value="1"/>
</dbReference>
<evidence type="ECO:0000256" key="6">
    <source>
        <dbReference type="ARBA" id="ARBA00022692"/>
    </source>
</evidence>
<dbReference type="InterPro" id="IPR044863">
    <property type="entry name" value="NIRAN"/>
</dbReference>
<dbReference type="GeneID" id="37616418"/>
<dbReference type="Pfam" id="PF01443">
    <property type="entry name" value="Viral_helicase1"/>
    <property type="match status" value="1"/>
</dbReference>
<comment type="catalytic activity">
    <reaction evidence="23">
        <text>ATP + H2O = ADP + phosphate + H(+)</text>
        <dbReference type="Rhea" id="RHEA:13065"/>
        <dbReference type="ChEBI" id="CHEBI:15377"/>
        <dbReference type="ChEBI" id="CHEBI:15378"/>
        <dbReference type="ChEBI" id="CHEBI:30616"/>
        <dbReference type="ChEBI" id="CHEBI:43474"/>
        <dbReference type="ChEBI" id="CHEBI:456216"/>
        <dbReference type="EC" id="3.6.4.12"/>
    </reaction>
</comment>
<feature type="domain" description="AV-Nsp11N/CoV-Nsp15M" evidence="31">
    <location>
        <begin position="1086"/>
        <end position="1182"/>
    </location>
</feature>
<dbReference type="InterPro" id="IPR044348">
    <property type="entry name" value="NSP10_1B_Av"/>
</dbReference>
<evidence type="ECO:0000256" key="23">
    <source>
        <dbReference type="ARBA" id="ARBA00047995"/>
    </source>
</evidence>
<dbReference type="Pfam" id="PF00680">
    <property type="entry name" value="RdRP_1"/>
    <property type="match status" value="1"/>
</dbReference>
<dbReference type="PROSITE" id="PS51961">
    <property type="entry name" value="AV_NSP11N_COV_NSP15M"/>
    <property type="match status" value="1"/>
</dbReference>
<evidence type="ECO:0000256" key="18">
    <source>
        <dbReference type="ARBA" id="ARBA00022989"/>
    </source>
</evidence>
<evidence type="ECO:0000256" key="19">
    <source>
        <dbReference type="ARBA" id="ARBA00023136"/>
    </source>
</evidence>
<keyword evidence="13" id="KW-0347">Helicase</keyword>
<evidence type="ECO:0000256" key="12">
    <source>
        <dbReference type="ARBA" id="ARBA00022801"/>
    </source>
</evidence>
<dbReference type="SUPFAM" id="SSF56672">
    <property type="entry name" value="DNA/RNA polymerases"/>
    <property type="match status" value="1"/>
</dbReference>
<dbReference type="PROSITE" id="PS51657">
    <property type="entry name" value="PSRV_HELICASE"/>
    <property type="match status" value="1"/>
</dbReference>
<dbReference type="EMBL" id="KM677927">
    <property type="protein sequence ID" value="AKC89292.1"/>
    <property type="molecule type" value="Genomic_RNA"/>
</dbReference>
<dbReference type="Pfam" id="PF22049">
    <property type="entry name" value="PRRSV-NSP11_N"/>
    <property type="match status" value="1"/>
</dbReference>
<dbReference type="PROSITE" id="PS51958">
    <property type="entry name" value="NENDOU"/>
    <property type="match status" value="1"/>
</dbReference>
<dbReference type="SUPFAM" id="SSF142877">
    <property type="entry name" value="EndoU-like"/>
    <property type="match status" value="1"/>
</dbReference>
<dbReference type="Pfam" id="PF19215">
    <property type="entry name" value="CoV_NSP15_C"/>
    <property type="match status" value="1"/>
</dbReference>
<evidence type="ECO:0000256" key="22">
    <source>
        <dbReference type="ARBA" id="ARBA00047984"/>
    </source>
</evidence>
<keyword evidence="6" id="KW-0812">Transmembrane</keyword>
<evidence type="ECO:0000256" key="10">
    <source>
        <dbReference type="ARBA" id="ARBA00022758"/>
    </source>
</evidence>
<feature type="active site" evidence="25">
    <location>
        <position position="1259"/>
    </location>
</feature>
<evidence type="ECO:0000256" key="25">
    <source>
        <dbReference type="PROSITE-ProRule" id="PRU01303"/>
    </source>
</evidence>
<dbReference type="InterPro" id="IPR044314">
    <property type="entry name" value="NSP11_NendoU_Av"/>
</dbReference>
<evidence type="ECO:0000259" key="29">
    <source>
        <dbReference type="PROSITE" id="PS51947"/>
    </source>
</evidence>
<keyword evidence="4" id="KW-0696">RNA-directed RNA polymerase</keyword>
<evidence type="ECO:0000256" key="16">
    <source>
        <dbReference type="ARBA" id="ARBA00022870"/>
    </source>
</evidence>
<dbReference type="CDD" id="cd17937">
    <property type="entry name" value="DEXXYc_viral_SF1-N"/>
    <property type="match status" value="1"/>
</dbReference>
<keyword evidence="5" id="KW-0808">Transferase</keyword>
<proteinExistence type="predicted"/>
<keyword evidence="18" id="KW-1133">Transmembrane helix</keyword>
<evidence type="ECO:0000256" key="5">
    <source>
        <dbReference type="ARBA" id="ARBA00022679"/>
    </source>
</evidence>
<comment type="catalytic activity">
    <reaction evidence="22">
        <text>ATP + H2O = ADP + phosphate + H(+)</text>
        <dbReference type="Rhea" id="RHEA:13065"/>
        <dbReference type="ChEBI" id="CHEBI:15377"/>
        <dbReference type="ChEBI" id="CHEBI:15378"/>
        <dbReference type="ChEBI" id="CHEBI:30616"/>
        <dbReference type="ChEBI" id="CHEBI:43474"/>
        <dbReference type="ChEBI" id="CHEBI:456216"/>
        <dbReference type="EC" id="3.6.4.13"/>
    </reaction>
</comment>
<evidence type="ECO:0000256" key="3">
    <source>
        <dbReference type="ARBA" id="ARBA00022087"/>
    </source>
</evidence>
<dbReference type="InterPro" id="IPR044320">
    <property type="entry name" value="NSP11_Av_N"/>
</dbReference>
<evidence type="ECO:0000256" key="14">
    <source>
        <dbReference type="ARBA" id="ARBA00022833"/>
    </source>
</evidence>
<keyword evidence="10" id="KW-0688">Ribosomal frameshifting</keyword>
<keyword evidence="33" id="KW-1185">Reference proteome</keyword>
<keyword evidence="14" id="KW-0862">Zinc</keyword>
<keyword evidence="8" id="KW-0479">Metal-binding</keyword>
<dbReference type="PROSITE" id="PS50507">
    <property type="entry name" value="RDRP_SSRNA_POS"/>
    <property type="match status" value="1"/>
</dbReference>
<comment type="subcellular location">
    <subcellularLocation>
        <location evidence="2">Host cytoplasm</location>
        <location evidence="2">Host perinuclear region</location>
    </subcellularLocation>
    <subcellularLocation>
        <location evidence="1">Host membrane</location>
        <topology evidence="1">Multi-pass membrane protein</topology>
    </subcellularLocation>
</comment>
<dbReference type="InterPro" id="IPR027355">
    <property type="entry name" value="NSP10_Av_ZBD"/>
</dbReference>
<dbReference type="GO" id="GO:0005524">
    <property type="term" value="F:ATP binding"/>
    <property type="evidence" value="ECO:0007669"/>
    <property type="project" value="UniProtKB-KW"/>
</dbReference>
<evidence type="ECO:0000256" key="9">
    <source>
        <dbReference type="ARBA" id="ARBA00022741"/>
    </source>
</evidence>
<dbReference type="GO" id="GO:0004540">
    <property type="term" value="F:RNA nuclease activity"/>
    <property type="evidence" value="ECO:0007669"/>
    <property type="project" value="UniProtKB-ARBA"/>
</dbReference>
<evidence type="ECO:0000259" key="28">
    <source>
        <dbReference type="PROSITE" id="PS51657"/>
    </source>
</evidence>
<feature type="active site" evidence="25">
    <location>
        <position position="1230"/>
    </location>
</feature>
<evidence type="ECO:0000256" key="7">
    <source>
        <dbReference type="ARBA" id="ARBA00022695"/>
    </source>
</evidence>
<keyword evidence="25" id="KW-0255">Endonuclease</keyword>
<dbReference type="CDD" id="cd18786">
    <property type="entry name" value="SF1_C"/>
    <property type="match status" value="1"/>
</dbReference>
<dbReference type="PROSITE" id="PS51947">
    <property type="entry name" value="NIRAN"/>
    <property type="match status" value="1"/>
</dbReference>
<dbReference type="GO" id="GO:0039694">
    <property type="term" value="P:viral RNA genome replication"/>
    <property type="evidence" value="ECO:0007669"/>
    <property type="project" value="InterPro"/>
</dbReference>
<dbReference type="InterPro" id="IPR007094">
    <property type="entry name" value="RNA-dir_pol_PSvirus"/>
</dbReference>
<feature type="active site" evidence="25">
    <location>
        <position position="1215"/>
    </location>
</feature>
<evidence type="ECO:0000259" key="27">
    <source>
        <dbReference type="PROSITE" id="PS51652"/>
    </source>
</evidence>
<evidence type="ECO:0000256" key="11">
    <source>
        <dbReference type="ARBA" id="ARBA00022771"/>
    </source>
</evidence>
<dbReference type="RefSeq" id="YP_009505569.1">
    <property type="nucleotide sequence ID" value="NC_038293.1"/>
</dbReference>
<keyword evidence="16" id="KW-1043">Host membrane</keyword>
<dbReference type="CDD" id="cd21405">
    <property type="entry name" value="ZBD_av_Nsp10-like"/>
    <property type="match status" value="1"/>
</dbReference>
<dbReference type="InterPro" id="IPR046440">
    <property type="entry name" value="AV_NSP11N_COV_NSP15M"/>
</dbReference>
<evidence type="ECO:0000313" key="33">
    <source>
        <dbReference type="Proteomes" id="UP000130686"/>
    </source>
</evidence>
<dbReference type="InterPro" id="IPR001205">
    <property type="entry name" value="RNA-dir_pol_C"/>
</dbReference>
<dbReference type="InterPro" id="IPR043502">
    <property type="entry name" value="DNA/RNA_pol_sf"/>
</dbReference>
<feature type="non-terminal residue" evidence="32">
    <location>
        <position position="1"/>
    </location>
</feature>
<evidence type="ECO:0000256" key="15">
    <source>
        <dbReference type="ARBA" id="ARBA00022840"/>
    </source>
</evidence>
<evidence type="ECO:0000256" key="13">
    <source>
        <dbReference type="ARBA" id="ARBA00022806"/>
    </source>
</evidence>
<evidence type="ECO:0000259" key="26">
    <source>
        <dbReference type="PROSITE" id="PS50507"/>
    </source>
</evidence>
<dbReference type="InterPro" id="IPR027417">
    <property type="entry name" value="P-loop_NTPase"/>
</dbReference>
<feature type="domain" description="(+)RNA virus helicase C-terminal" evidence="28">
    <location>
        <begin position="757"/>
        <end position="1046"/>
    </location>
</feature>
<name>A0A0F6PU04_9NIDO</name>
<dbReference type="InterPro" id="IPR043609">
    <property type="entry name" value="NendoU_nidovirus"/>
</dbReference>
<dbReference type="GO" id="GO:0003724">
    <property type="term" value="F:RNA helicase activity"/>
    <property type="evidence" value="ECO:0007669"/>
    <property type="project" value="UniProtKB-EC"/>
</dbReference>
<evidence type="ECO:0000256" key="4">
    <source>
        <dbReference type="ARBA" id="ARBA00022484"/>
    </source>
</evidence>
<evidence type="ECO:0000256" key="24">
    <source>
        <dbReference type="PROSITE-ProRule" id="PRU00985"/>
    </source>
</evidence>
<dbReference type="GO" id="GO:0044220">
    <property type="term" value="C:host cell perinuclear region of cytoplasm"/>
    <property type="evidence" value="ECO:0007669"/>
    <property type="project" value="UniProtKB-SubCell"/>
</dbReference>
<feature type="domain" description="AV ZBD" evidence="27">
    <location>
        <begin position="640"/>
        <end position="704"/>
    </location>
</feature>
<keyword evidence="20" id="KW-1035">Host cytoplasm</keyword>
<dbReference type="CDD" id="cd21410">
    <property type="entry name" value="1B_av_Nsp10-like"/>
    <property type="match status" value="1"/>
</dbReference>
<feature type="domain" description="RdRp catalytic" evidence="26">
    <location>
        <begin position="386"/>
        <end position="520"/>
    </location>
</feature>
<dbReference type="GO" id="GO:0003678">
    <property type="term" value="F:DNA helicase activity"/>
    <property type="evidence" value="ECO:0007669"/>
    <property type="project" value="UniProtKB-EC"/>
</dbReference>
<evidence type="ECO:0000259" key="30">
    <source>
        <dbReference type="PROSITE" id="PS51958"/>
    </source>
</evidence>
<evidence type="ECO:0000256" key="17">
    <source>
        <dbReference type="ARBA" id="ARBA00022953"/>
    </source>
</evidence>
<dbReference type="GO" id="GO:0004519">
    <property type="term" value="F:endonuclease activity"/>
    <property type="evidence" value="ECO:0007669"/>
    <property type="project" value="UniProtKB-UniRule"/>
</dbReference>
<evidence type="ECO:0000256" key="2">
    <source>
        <dbReference type="ARBA" id="ARBA00004407"/>
    </source>
</evidence>
<keyword evidence="12 25" id="KW-0378">Hydrolase</keyword>
<keyword evidence="19" id="KW-0472">Membrane</keyword>
<protein>
    <recommendedName>
        <fullName evidence="3">Replicase polyprotein 1ab</fullName>
    </recommendedName>
    <alternativeName>
        <fullName evidence="21">ORF1ab polyprotein</fullName>
    </alternativeName>
</protein>
<dbReference type="Gene3D" id="3.40.50.300">
    <property type="entry name" value="P-loop containing nucleotide triphosphate hydrolases"/>
    <property type="match status" value="1"/>
</dbReference>
<evidence type="ECO:0000256" key="1">
    <source>
        <dbReference type="ARBA" id="ARBA00004301"/>
    </source>
</evidence>
<dbReference type="GO" id="GO:0033644">
    <property type="term" value="C:host cell membrane"/>
    <property type="evidence" value="ECO:0007669"/>
    <property type="project" value="UniProtKB-SubCell"/>
</dbReference>
<sequence length="1466" mass="161526">LLTTSGGTSDDRGGLVITLAYSKFITHHQNTRAFGTIDFKIVTSAEATRTVRLDTHGSLVVAHLRDDHCVLLRKHPPSLIDVITKGLDAERQAALHGPGDTGIDGTLWDYEGPASKRELFLTEQILHACAIRRGDAPNCLPYKLHPVRGDPYREGGILRNTRFGDISAKIAADGEPWLLTATLNKNGTPVFSDGKLVGTTTPVGCEVYIPTIPEAVLNYLDERPDMPTYYTAHGTESAALDDLAKFNLSTQGFFLPAVFSIVRDYILAEVGYSPSIFPPSTIPSNDSHAGINGIMFNTKLYQSIPGIDTLVERMIEEKWQSVTPVTLKKQYCSKPKTRTILGTNGLIALGLRSVLSGVTKNFQLAGKGPICLGKSKFSPLDREITGACLETDLASCDRSTPAIVRFFATHLLFELARRPDCIPLYVLNCCHDLLVSQTTACTKRGGLSSGDPCTSIANTIYSLVLYTQHMILSTFRNGHPLSNKFLDGKLTLYDLIAVQDFIVYSDDLVLLNEPDDFPNFRYWVPHLELALGFKVDPKKTVITNDPGFLGCRLRNRYLVSQRERVLAAVGYHMHAKTPKEYFEAVVAILSDASALSFFDEEWFSELVQGLSKAAVETGFAIPGVPYYRDFFTRVSGYQPEKMSLECGICGVKAETVASCGLALCPFCAHGHTHCPVPSPFCNHNVGESLCSMCDLPVKCRNTDFDKLLEECPYEPPQMVTVVVTNGIADCTPGRYVYHKHHYMIKKQREGCVLDFPDGKYIMKRLSGSCAGINIKKAEMNAARSTFVVGPPGAGKTTYIANNVGPEDVIYCPTHATLQGLSKALPACRFVIPSGADVELYGTPSDYGPVLVLLAAGYHPGAKHYLDEACYANPLDFLKLLTKTPLTCVGDPKQLPPVKYDSIVYLFNLMKRMQLSTIYRFAQNICDIISGEYDEPLKSAATHTTAVIFQKTFQPRGLVLTPYHKDRIGDAITIDSAQGVTKDVVTLYLPSPKSLTRPRALVGITRARRALYIFDPHHQLDQFFKITPTDLPNKPHAVVVDGQARVIMGNAMHPAEQFPGMSVSARPRTAAEKKVLEETNLLIDYESGTISPLPQVARNLGYYYSPDLPNFFPIPEKLCVHWPVVTNKNNPDWPNRLVVSLSSLCSQSLGAECAGYYVGQSLFIGTPKVTSYYLTRYVDNKPQAIEPSLFSTGRIALDCRNYLSKEEREFALKHAHAFIGEVKGQTVGGCHHITSCYLPPEIPSGDVVKIGVSAPGRAKKALCTLTDVYLPLLEQYANPPTASKCYSVSVDCRPVRLMVWKDATMYFQEASNYDALVQYANEFVGIAPSTPVYIAPELMPALANRRITTKEADAAPVAITPWSVNADLLITLSDPFEMPHGYRPVAAALYFRDTILGQHSTHVFAYLRDPGYTPTGTYPPEVAAVFSACSKFRSKDTKFNLRFNSPVCMCPWDFSCYSAKLCPHNCS</sequence>
<dbReference type="PROSITE" id="PS51652">
    <property type="entry name" value="AV_ZBD"/>
    <property type="match status" value="1"/>
</dbReference>
<dbReference type="CDD" id="cd21160">
    <property type="entry name" value="NendoU_av_Nsp11-like"/>
    <property type="match status" value="1"/>
</dbReference>
<dbReference type="KEGG" id="vg:37616418"/>
<reference evidence="32 33" key="1">
    <citation type="journal article" date="2015" name="J. Virol.">
        <title>Historical Outbreaks of Simian Hemorrhagic Fever in Captive Macaques Were Caused by Distinct Arteriviruses.</title>
        <authorList>
            <person name="Lauck M."/>
            <person name="Alkhovsky S.V."/>
            <person name="Bao Y."/>
            <person name="Bailey A.L."/>
            <person name="Shevtsova Z.V."/>
            <person name="Shchetinin A.M."/>
            <person name="Vishnevskaya T.V."/>
            <person name="Lackemeyer M.G."/>
            <person name="Postnikova E."/>
            <person name="Mazur S."/>
            <person name="Wada J."/>
            <person name="Radoshitzky S.R."/>
            <person name="Friedrich T.C."/>
            <person name="Lapin B.A."/>
            <person name="Deriabin P.G."/>
            <person name="Jahrling P.B."/>
            <person name="Goldberg T.L."/>
            <person name="O'Connor D.H."/>
            <person name="Kuhn J.H."/>
        </authorList>
    </citation>
    <scope>NUCLEOTIDE SEQUENCE [LARGE SCALE GENOMIC DNA]</scope>
    <source>
        <strain evidence="32">Sukhumi</strain>
    </source>
</reference>
<evidence type="ECO:0000259" key="31">
    <source>
        <dbReference type="PROSITE" id="PS51961"/>
    </source>
</evidence>
<dbReference type="CDD" id="cd23189">
    <property type="entry name" value="Arteriviridae_RdRp"/>
    <property type="match status" value="1"/>
</dbReference>
<organism evidence="32 33">
    <name type="scientific">Simian hemorrhagic encephalitis virus</name>
    <dbReference type="NCBI Taxonomy" id="1965068"/>
    <lineage>
        <taxon>Viruses</taxon>
        <taxon>Riboviria</taxon>
        <taxon>Orthornavirae</taxon>
        <taxon>Pisuviricota</taxon>
        <taxon>Pisoniviricetes</taxon>
        <taxon>Nidovirales</taxon>
        <taxon>Arnidovirineae</taxon>
        <taxon>Arteriviridae</taxon>
        <taxon>Simarterivirinae</taxon>
        <taxon>Epsilonarterivirus</taxon>
        <taxon>Sheartevirus</taxon>
        <taxon>Epsilonarterivirus hemcep</taxon>
    </lineage>
</organism>
<dbReference type="GO" id="GO:0003723">
    <property type="term" value="F:RNA binding"/>
    <property type="evidence" value="ECO:0007669"/>
    <property type="project" value="InterPro"/>
</dbReference>
<dbReference type="GO" id="GO:0003968">
    <property type="term" value="F:RNA-directed RNA polymerase activity"/>
    <property type="evidence" value="ECO:0007669"/>
    <property type="project" value="UniProtKB-KW"/>
</dbReference>
<dbReference type="InterPro" id="IPR027351">
    <property type="entry name" value="(+)RNA_virus_helicase_core_dom"/>
</dbReference>
<dbReference type="GO" id="GO:0006351">
    <property type="term" value="P:DNA-templated transcription"/>
    <property type="evidence" value="ECO:0007669"/>
    <property type="project" value="InterPro"/>
</dbReference>
<keyword evidence="17" id="KW-0693">Viral RNA replication</keyword>
<evidence type="ECO:0000256" key="20">
    <source>
        <dbReference type="ARBA" id="ARBA00023200"/>
    </source>
</evidence>